<proteinExistence type="predicted"/>
<dbReference type="EMBL" id="GBXM01032213">
    <property type="protein sequence ID" value="JAH76364.1"/>
    <property type="molecule type" value="Transcribed_RNA"/>
</dbReference>
<organism evidence="1">
    <name type="scientific">Anguilla anguilla</name>
    <name type="common">European freshwater eel</name>
    <name type="synonym">Muraena anguilla</name>
    <dbReference type="NCBI Taxonomy" id="7936"/>
    <lineage>
        <taxon>Eukaryota</taxon>
        <taxon>Metazoa</taxon>
        <taxon>Chordata</taxon>
        <taxon>Craniata</taxon>
        <taxon>Vertebrata</taxon>
        <taxon>Euteleostomi</taxon>
        <taxon>Actinopterygii</taxon>
        <taxon>Neopterygii</taxon>
        <taxon>Teleostei</taxon>
        <taxon>Anguilliformes</taxon>
        <taxon>Anguillidae</taxon>
        <taxon>Anguilla</taxon>
    </lineage>
</organism>
<name>A0A0E9VE20_ANGAN</name>
<accession>A0A0E9VE20</accession>
<sequence>MQRTYHMYHTYSGHCHTHTVYCTCVLQTHTLYCTVHKHIVYTNTECMFTVEYKNHARCPRYTSQRTTNRGQSQFTSVISH</sequence>
<reference evidence="1" key="1">
    <citation type="submission" date="2014-11" db="EMBL/GenBank/DDBJ databases">
        <authorList>
            <person name="Amaro Gonzalez C."/>
        </authorList>
    </citation>
    <scope>NUCLEOTIDE SEQUENCE</scope>
</reference>
<protein>
    <submittedName>
        <fullName evidence="1">Uncharacterized protein</fullName>
    </submittedName>
</protein>
<evidence type="ECO:0000313" key="1">
    <source>
        <dbReference type="EMBL" id="JAH76364.1"/>
    </source>
</evidence>
<dbReference type="AlphaFoldDB" id="A0A0E9VE20"/>
<reference evidence="1" key="2">
    <citation type="journal article" date="2015" name="Fish Shellfish Immunol.">
        <title>Early steps in the European eel (Anguilla anguilla)-Vibrio vulnificus interaction in the gills: Role of the RtxA13 toxin.</title>
        <authorList>
            <person name="Callol A."/>
            <person name="Pajuelo D."/>
            <person name="Ebbesson L."/>
            <person name="Teles M."/>
            <person name="MacKenzie S."/>
            <person name="Amaro C."/>
        </authorList>
    </citation>
    <scope>NUCLEOTIDE SEQUENCE</scope>
</reference>